<keyword evidence="1" id="KW-0732">Signal</keyword>
<dbReference type="AlphaFoldDB" id="A0A7V8VBE0"/>
<feature type="chain" id="PRO_5031060103" evidence="1">
    <location>
        <begin position="23"/>
        <end position="424"/>
    </location>
</feature>
<comment type="caution">
    <text evidence="2">The sequence shown here is derived from an EMBL/GenBank/DDBJ whole genome shotgun (WGS) entry which is preliminary data.</text>
</comment>
<sequence>MLRRFAMSVWFLLPGLCLLAQPAPPLRELTWENFDPWHQFIKPQPGECRFWQVHWQTDVHNARLQAAKEGKPLLILSGHRGSPLGNCRWSVSAARDPAVWNEEFTRLVKERCIAVTVPDAGTVRKRQDAVGTFFRNANVGSTALTSNFCMDVVTASGKHLGRIAFNTPGVALGMLKKALQTFDSLPEADKRGPADLLQDNQRVDDGLPKAPAGTLILRVYLRQLGRNSDGTIRYTQPSDYTEKTPERNRKLCREPFDDTMWVLAEEGKALIANATAQGQQLPVPESLQLRLFRYHLNPRVGFTEGPCFAKATTKDGRLTVSVEYTDSEEIRLRVEGQAKLQLGDDLTYEPVILGKLVYSRSQAAFTRFDLVALGKVTGHIQHGGGGYRPGAQPLGIAFELVAKPRPTDRLPPGGAGDAAYLKPK</sequence>
<accession>A0A7V8VBE0</accession>
<dbReference type="Proteomes" id="UP000542342">
    <property type="component" value="Unassembled WGS sequence"/>
</dbReference>
<evidence type="ECO:0000313" key="2">
    <source>
        <dbReference type="EMBL" id="MBA2224930.1"/>
    </source>
</evidence>
<evidence type="ECO:0000313" key="3">
    <source>
        <dbReference type="Proteomes" id="UP000542342"/>
    </source>
</evidence>
<evidence type="ECO:0000256" key="1">
    <source>
        <dbReference type="SAM" id="SignalP"/>
    </source>
</evidence>
<keyword evidence="3" id="KW-1185">Reference proteome</keyword>
<organism evidence="2 3">
    <name type="scientific">Thermogemmata fonticola</name>
    <dbReference type="NCBI Taxonomy" id="2755323"/>
    <lineage>
        <taxon>Bacteria</taxon>
        <taxon>Pseudomonadati</taxon>
        <taxon>Planctomycetota</taxon>
        <taxon>Planctomycetia</taxon>
        <taxon>Gemmatales</taxon>
        <taxon>Gemmataceae</taxon>
        <taxon>Thermogemmata</taxon>
    </lineage>
</organism>
<protein>
    <submittedName>
        <fullName evidence="2">Uncharacterized protein</fullName>
    </submittedName>
</protein>
<name>A0A7V8VBE0_9BACT</name>
<reference evidence="2 3" key="1">
    <citation type="submission" date="2020-07" db="EMBL/GenBank/DDBJ databases">
        <title>Thermogemmata thermophila gen. nov., sp. nov., a novel moderate thermophilic planctomycete from a Kamchatka hot spring.</title>
        <authorList>
            <person name="Elcheninov A.G."/>
            <person name="Podosokorskaya O.A."/>
            <person name="Kovaleva O.L."/>
            <person name="Novikov A."/>
            <person name="Bonch-Osmolovskaya E.A."/>
            <person name="Toshchakov S.V."/>
            <person name="Kublanov I.V."/>
        </authorList>
    </citation>
    <scope>NUCLEOTIDE SEQUENCE [LARGE SCALE GENOMIC DNA]</scope>
    <source>
        <strain evidence="2 3">2918</strain>
    </source>
</reference>
<proteinExistence type="predicted"/>
<dbReference type="EMBL" id="JACEFB010000001">
    <property type="protein sequence ID" value="MBA2224930.1"/>
    <property type="molecule type" value="Genomic_DNA"/>
</dbReference>
<dbReference type="RefSeq" id="WP_194536339.1">
    <property type="nucleotide sequence ID" value="NZ_JACEFB010000001.1"/>
</dbReference>
<gene>
    <name evidence="2" type="ORF">H0921_02005</name>
</gene>
<feature type="signal peptide" evidence="1">
    <location>
        <begin position="1"/>
        <end position="22"/>
    </location>
</feature>